<comment type="catalytic activity">
    <reaction evidence="9">
        <text>DNA(n) + a 2'-deoxyribonucleoside 5'-triphosphate = DNA(n+1) + diphosphate</text>
        <dbReference type="Rhea" id="RHEA:22508"/>
        <dbReference type="Rhea" id="RHEA-COMP:17339"/>
        <dbReference type="Rhea" id="RHEA-COMP:17340"/>
        <dbReference type="ChEBI" id="CHEBI:33019"/>
        <dbReference type="ChEBI" id="CHEBI:61560"/>
        <dbReference type="ChEBI" id="CHEBI:173112"/>
        <dbReference type="EC" id="2.7.7.7"/>
    </reaction>
</comment>
<dbReference type="OrthoDB" id="9770982at2"/>
<dbReference type="SUPFAM" id="SSF52540">
    <property type="entry name" value="P-loop containing nucleoside triphosphate hydrolases"/>
    <property type="match status" value="1"/>
</dbReference>
<dbReference type="Gene3D" id="3.40.50.300">
    <property type="entry name" value="P-loop containing nucleotide triphosphate hydrolases"/>
    <property type="match status" value="1"/>
</dbReference>
<dbReference type="EMBL" id="CP029161">
    <property type="protein sequence ID" value="AWH90358.1"/>
    <property type="molecule type" value="Genomic_DNA"/>
</dbReference>
<feature type="domain" description="DNA polymerase III subunit delta C-terminal" evidence="12">
    <location>
        <begin position="215"/>
        <end position="330"/>
    </location>
</feature>
<dbReference type="GO" id="GO:0003677">
    <property type="term" value="F:DNA binding"/>
    <property type="evidence" value="ECO:0007669"/>
    <property type="project" value="InterPro"/>
</dbReference>
<dbReference type="GO" id="GO:0009360">
    <property type="term" value="C:DNA polymerase III complex"/>
    <property type="evidence" value="ECO:0007669"/>
    <property type="project" value="UniProtKB-UniRule"/>
</dbReference>
<dbReference type="InterPro" id="IPR032780">
    <property type="entry name" value="DNA_pol3_delt_C"/>
</dbReference>
<evidence type="ECO:0000259" key="11">
    <source>
        <dbReference type="Pfam" id="PF06144"/>
    </source>
</evidence>
<gene>
    <name evidence="13" type="primary">holA</name>
    <name evidence="13" type="ORF">DD681_00815</name>
</gene>
<dbReference type="Proteomes" id="UP000244884">
    <property type="component" value="Chromosome"/>
</dbReference>
<comment type="subunit">
    <text evidence="7">DNA polymerase III contains a core (composed of alpha, epsilon and theta chains) that associates with a tau subunit. This core dimerizes to form the POLIII' complex. PolIII' associates with the gamma complex (composed of gamma, delta, delta', psi and chi chains) and with the beta chain to form the complete DNA polymerase III complex.</text>
</comment>
<keyword evidence="4" id="KW-0548">Nucleotidyltransferase</keyword>
<comment type="similarity">
    <text evidence="8">Belongs to the DNA polymerase HolA subunit family.</text>
</comment>
<dbReference type="InterPro" id="IPR008921">
    <property type="entry name" value="DNA_pol3_clamp-load_cplx_C"/>
</dbReference>
<dbReference type="NCBIfam" id="TIGR01128">
    <property type="entry name" value="holA"/>
    <property type="match status" value="1"/>
</dbReference>
<dbReference type="Gene3D" id="1.20.272.10">
    <property type="match status" value="1"/>
</dbReference>
<dbReference type="Pfam" id="PF14840">
    <property type="entry name" value="DNA_pol3_delt_C"/>
    <property type="match status" value="1"/>
</dbReference>
<dbReference type="RefSeq" id="WP_158341129.1">
    <property type="nucleotide sequence ID" value="NZ_CP029161.1"/>
</dbReference>
<evidence type="ECO:0000259" key="12">
    <source>
        <dbReference type="Pfam" id="PF14840"/>
    </source>
</evidence>
<dbReference type="SUPFAM" id="SSF48019">
    <property type="entry name" value="post-AAA+ oligomerization domain-like"/>
    <property type="match status" value="1"/>
</dbReference>
<evidence type="ECO:0000256" key="2">
    <source>
        <dbReference type="ARBA" id="ARBA00017703"/>
    </source>
</evidence>
<keyword evidence="6" id="KW-0239">DNA-directed DNA polymerase</keyword>
<keyword evidence="5" id="KW-0235">DNA replication</keyword>
<dbReference type="InterPro" id="IPR005790">
    <property type="entry name" value="DNA_polIII_delta"/>
</dbReference>
<name>A0A2U8DEU0_9GAMM</name>
<dbReference type="GO" id="GO:0003887">
    <property type="term" value="F:DNA-directed DNA polymerase activity"/>
    <property type="evidence" value="ECO:0007669"/>
    <property type="project" value="UniProtKB-UniRule"/>
</dbReference>
<evidence type="ECO:0000256" key="9">
    <source>
        <dbReference type="ARBA" id="ARBA00049244"/>
    </source>
</evidence>
<feature type="domain" description="DNA polymerase III delta N-terminal" evidence="11">
    <location>
        <begin position="21"/>
        <end position="139"/>
    </location>
</feature>
<evidence type="ECO:0000256" key="6">
    <source>
        <dbReference type="ARBA" id="ARBA00022932"/>
    </source>
</evidence>
<evidence type="ECO:0000313" key="13">
    <source>
        <dbReference type="EMBL" id="AWH90358.1"/>
    </source>
</evidence>
<dbReference type="Pfam" id="PF06144">
    <property type="entry name" value="DNA_pol3_delta"/>
    <property type="match status" value="1"/>
</dbReference>
<evidence type="ECO:0000256" key="7">
    <source>
        <dbReference type="ARBA" id="ARBA00026073"/>
    </source>
</evidence>
<keyword evidence="3" id="KW-0808">Transferase</keyword>
<proteinExistence type="inferred from homology"/>
<dbReference type="PANTHER" id="PTHR34388:SF1">
    <property type="entry name" value="DNA POLYMERASE III SUBUNIT DELTA"/>
    <property type="match status" value="1"/>
</dbReference>
<dbReference type="EC" id="2.7.7.7" evidence="1 10"/>
<dbReference type="InterPro" id="IPR010372">
    <property type="entry name" value="DNA_pol3_delta_N"/>
</dbReference>
<dbReference type="PANTHER" id="PTHR34388">
    <property type="entry name" value="DNA POLYMERASE III SUBUNIT DELTA"/>
    <property type="match status" value="1"/>
</dbReference>
<dbReference type="InterPro" id="IPR027417">
    <property type="entry name" value="P-loop_NTPase"/>
</dbReference>
<dbReference type="GO" id="GO:0006261">
    <property type="term" value="P:DNA-templated DNA replication"/>
    <property type="evidence" value="ECO:0007669"/>
    <property type="project" value="TreeGrafter"/>
</dbReference>
<dbReference type="AlphaFoldDB" id="A0A2U8DEU0"/>
<sequence length="332" mass="40098">MNIIYPENLKNNLMNQLHHCYVLLGEDVFLLNQSQDIILKYAYKKNFLEKIIIKIKKNTDWNQVNQFYKTKHLFFNKKILIINFSIKKLTIFLIQEINKIYFSKKLEILIILKFNELSNTLKKNKKLKIFESKKNIIYCFTPRNLNFENWIKYEIKEKKLKVTENSFHLLKKNYEGNTLFLHQTLNIISSIWKNEIITSKKIKKIINQFSIFSPSIWIDAIFRNDQKRALYILDSLYKKKYNPIILIRSLQKDLIKLINIKRETKISINESLKKNNIWTNRSSIFINALKFINFNNLLKVIRILLKIEIDIKKEYNYSVWMELKTITLLLFL</sequence>
<dbReference type="Gene3D" id="1.10.8.60">
    <property type="match status" value="1"/>
</dbReference>
<organism evidence="13 14">
    <name type="scientific">Buchnera aphidicola</name>
    <name type="common">Melanaphis sacchari</name>
    <dbReference type="NCBI Taxonomy" id="2173854"/>
    <lineage>
        <taxon>Bacteria</taxon>
        <taxon>Pseudomonadati</taxon>
        <taxon>Pseudomonadota</taxon>
        <taxon>Gammaproteobacteria</taxon>
        <taxon>Enterobacterales</taxon>
        <taxon>Erwiniaceae</taxon>
        <taxon>Buchnera</taxon>
    </lineage>
</organism>
<evidence type="ECO:0000313" key="14">
    <source>
        <dbReference type="Proteomes" id="UP000244884"/>
    </source>
</evidence>
<protein>
    <recommendedName>
        <fullName evidence="2 10">DNA polymerase III subunit delta</fullName>
        <ecNumber evidence="1 10">2.7.7.7</ecNumber>
    </recommendedName>
</protein>
<evidence type="ECO:0000256" key="4">
    <source>
        <dbReference type="ARBA" id="ARBA00022695"/>
    </source>
</evidence>
<evidence type="ECO:0000256" key="10">
    <source>
        <dbReference type="NCBIfam" id="TIGR01128"/>
    </source>
</evidence>
<evidence type="ECO:0000256" key="3">
    <source>
        <dbReference type="ARBA" id="ARBA00022679"/>
    </source>
</evidence>
<evidence type="ECO:0000256" key="5">
    <source>
        <dbReference type="ARBA" id="ARBA00022705"/>
    </source>
</evidence>
<accession>A0A2U8DEU0</accession>
<reference evidence="13 14" key="1">
    <citation type="submission" date="2018-04" db="EMBL/GenBank/DDBJ databases">
        <title>Genome sequence of Buchnera aphidicola from Melaphis sacchari.</title>
        <authorList>
            <person name="Geib S.M."/>
            <person name="Palmer N.A."/>
            <person name="Sattler S.E."/>
            <person name="Sarath G."/>
        </authorList>
    </citation>
    <scope>NUCLEOTIDE SEQUENCE [LARGE SCALE GENOMIC DNA]</scope>
    <source>
        <strain evidence="13 14">LSU</strain>
    </source>
</reference>
<evidence type="ECO:0000256" key="1">
    <source>
        <dbReference type="ARBA" id="ARBA00012417"/>
    </source>
</evidence>
<evidence type="ECO:0000256" key="8">
    <source>
        <dbReference type="ARBA" id="ARBA00034754"/>
    </source>
</evidence>